<evidence type="ECO:0000313" key="6">
    <source>
        <dbReference type="Proteomes" id="UP000274909"/>
    </source>
</evidence>
<keyword evidence="3" id="KW-0804">Transcription</keyword>
<dbReference type="Pfam" id="PF01638">
    <property type="entry name" value="HxlR"/>
    <property type="match status" value="1"/>
</dbReference>
<dbReference type="InterPro" id="IPR036390">
    <property type="entry name" value="WH_DNA-bd_sf"/>
</dbReference>
<dbReference type="EMBL" id="RZGZ01000004">
    <property type="protein sequence ID" value="RUQ98311.1"/>
    <property type="molecule type" value="Genomic_DNA"/>
</dbReference>
<organism evidence="5 6">
    <name type="scientific">Labedella endophytica</name>
    <dbReference type="NCBI Taxonomy" id="1523160"/>
    <lineage>
        <taxon>Bacteria</taxon>
        <taxon>Bacillati</taxon>
        <taxon>Actinomycetota</taxon>
        <taxon>Actinomycetes</taxon>
        <taxon>Micrococcales</taxon>
        <taxon>Microbacteriaceae</taxon>
        <taxon>Labedella</taxon>
    </lineage>
</organism>
<gene>
    <name evidence="5" type="ORF">ELQ94_15010</name>
</gene>
<dbReference type="GO" id="GO:0003677">
    <property type="term" value="F:DNA binding"/>
    <property type="evidence" value="ECO:0007669"/>
    <property type="project" value="UniProtKB-KW"/>
</dbReference>
<evidence type="ECO:0000313" key="5">
    <source>
        <dbReference type="EMBL" id="RUQ98311.1"/>
    </source>
</evidence>
<feature type="domain" description="HTH hxlR-type" evidence="4">
    <location>
        <begin position="11"/>
        <end position="111"/>
    </location>
</feature>
<dbReference type="PROSITE" id="PS51118">
    <property type="entry name" value="HTH_HXLR"/>
    <property type="match status" value="1"/>
</dbReference>
<name>A0A433JQC2_9MICO</name>
<dbReference type="PANTHER" id="PTHR33204:SF37">
    <property type="entry name" value="HTH-TYPE TRANSCRIPTIONAL REGULATOR YODB"/>
    <property type="match status" value="1"/>
</dbReference>
<dbReference type="AlphaFoldDB" id="A0A433JQC2"/>
<evidence type="ECO:0000256" key="1">
    <source>
        <dbReference type="ARBA" id="ARBA00023015"/>
    </source>
</evidence>
<dbReference type="InterPro" id="IPR036388">
    <property type="entry name" value="WH-like_DNA-bd_sf"/>
</dbReference>
<evidence type="ECO:0000256" key="2">
    <source>
        <dbReference type="ARBA" id="ARBA00023125"/>
    </source>
</evidence>
<accession>A0A433JQC2</accession>
<dbReference type="Proteomes" id="UP000274909">
    <property type="component" value="Unassembled WGS sequence"/>
</dbReference>
<evidence type="ECO:0000259" key="4">
    <source>
        <dbReference type="PROSITE" id="PS51118"/>
    </source>
</evidence>
<dbReference type="InterPro" id="IPR002577">
    <property type="entry name" value="HTH_HxlR"/>
</dbReference>
<keyword evidence="1" id="KW-0805">Transcription regulation</keyword>
<comment type="caution">
    <text evidence="5">The sequence shown here is derived from an EMBL/GenBank/DDBJ whole genome shotgun (WGS) entry which is preliminary data.</text>
</comment>
<evidence type="ECO:0000256" key="3">
    <source>
        <dbReference type="ARBA" id="ARBA00023163"/>
    </source>
</evidence>
<reference evidence="5 6" key="1">
    <citation type="submission" date="2018-12" db="EMBL/GenBank/DDBJ databases">
        <authorList>
            <person name="Li F."/>
        </authorList>
    </citation>
    <scope>NUCLEOTIDE SEQUENCE [LARGE SCALE GENOMIC DNA]</scope>
    <source>
        <strain evidence="5 6">EGI 6500705</strain>
    </source>
</reference>
<sequence length="112" mass="11792">MEPDRTALHQCDAAVSLAFSILGKRWNGMIIDTLGNGPLAFSALRRAVGGISDAVLSDRLSELAEAAIVAREVAPGPPVSVTYSLTDAGARLRPLLTQLGEWATQNLDSAPH</sequence>
<dbReference type="PANTHER" id="PTHR33204">
    <property type="entry name" value="TRANSCRIPTIONAL REGULATOR, MARR FAMILY"/>
    <property type="match status" value="1"/>
</dbReference>
<dbReference type="Gene3D" id="1.10.10.10">
    <property type="entry name" value="Winged helix-like DNA-binding domain superfamily/Winged helix DNA-binding domain"/>
    <property type="match status" value="1"/>
</dbReference>
<dbReference type="RefSeq" id="WP_127051165.1">
    <property type="nucleotide sequence ID" value="NZ_RZGZ01000004.1"/>
</dbReference>
<keyword evidence="2" id="KW-0238">DNA-binding</keyword>
<protein>
    <submittedName>
        <fullName evidence="5">Transcriptional regulator</fullName>
    </submittedName>
</protein>
<dbReference type="SUPFAM" id="SSF46785">
    <property type="entry name" value="Winged helix' DNA-binding domain"/>
    <property type="match status" value="1"/>
</dbReference>
<keyword evidence="6" id="KW-1185">Reference proteome</keyword>
<dbReference type="OrthoDB" id="9800966at2"/>
<proteinExistence type="predicted"/>